<keyword evidence="1" id="KW-0472">Membrane</keyword>
<evidence type="ECO:0008006" key="4">
    <source>
        <dbReference type="Google" id="ProtNLM"/>
    </source>
</evidence>
<reference evidence="3" key="1">
    <citation type="submission" date="2016-10" db="EMBL/GenBank/DDBJ databases">
        <authorList>
            <person name="Varghese N."/>
            <person name="Submissions S."/>
        </authorList>
    </citation>
    <scope>NUCLEOTIDE SEQUENCE [LARGE SCALE GENOMIC DNA]</scope>
    <source>
        <strain evidence="3">DSM 19315</strain>
    </source>
</reference>
<dbReference type="EMBL" id="FOPC01000009">
    <property type="protein sequence ID" value="SFG86572.1"/>
    <property type="molecule type" value="Genomic_DNA"/>
</dbReference>
<evidence type="ECO:0000313" key="3">
    <source>
        <dbReference type="Proteomes" id="UP000199642"/>
    </source>
</evidence>
<protein>
    <recommendedName>
        <fullName evidence="4">GyrI-like small molecule binding domain-containing protein</fullName>
    </recommendedName>
</protein>
<dbReference type="Proteomes" id="UP000199642">
    <property type="component" value="Unassembled WGS sequence"/>
</dbReference>
<keyword evidence="1" id="KW-1133">Transmembrane helix</keyword>
<keyword evidence="1" id="KW-0812">Transmembrane</keyword>
<organism evidence="2 3">
    <name type="scientific">Algoriphagus hitonicola</name>
    <dbReference type="NCBI Taxonomy" id="435880"/>
    <lineage>
        <taxon>Bacteria</taxon>
        <taxon>Pseudomonadati</taxon>
        <taxon>Bacteroidota</taxon>
        <taxon>Cytophagia</taxon>
        <taxon>Cytophagales</taxon>
        <taxon>Cyclobacteriaceae</taxon>
        <taxon>Algoriphagus</taxon>
    </lineage>
</organism>
<name>A0A1I2VBH5_9BACT</name>
<evidence type="ECO:0000313" key="2">
    <source>
        <dbReference type="EMBL" id="SFG86572.1"/>
    </source>
</evidence>
<keyword evidence="3" id="KW-1185">Reference proteome</keyword>
<feature type="transmembrane region" description="Helical" evidence="1">
    <location>
        <begin position="5"/>
        <end position="23"/>
    </location>
</feature>
<proteinExistence type="predicted"/>
<dbReference type="OrthoDB" id="980914at2"/>
<evidence type="ECO:0000256" key="1">
    <source>
        <dbReference type="SAM" id="Phobius"/>
    </source>
</evidence>
<dbReference type="AlphaFoldDB" id="A0A1I2VBH5"/>
<gene>
    <name evidence="2" type="ORF">SAMN04487988_109114</name>
</gene>
<sequence>MNRRLLIISLILIFVVGMGFWLFDQMGGNNPIEISLVEKRPEPLSGIYFVGVPGDERLAKAFETIEAQKSLHPGTALHTIYEIEPAGKLDTMRVFIGINALISADLMEYRQFESSRFLLAKVNGSKWVMPGPNTVKEKIISFADSANLKLSEIYIDKIISEREVHVIALIKD</sequence>
<dbReference type="STRING" id="435880.SAMN04487988_109114"/>
<accession>A0A1I2VBH5</accession>
<dbReference type="RefSeq" id="WP_092792364.1">
    <property type="nucleotide sequence ID" value="NZ_FOPC01000009.1"/>
</dbReference>